<dbReference type="GO" id="GO:0005524">
    <property type="term" value="F:ATP binding"/>
    <property type="evidence" value="ECO:0007669"/>
    <property type="project" value="UniProtKB-KW"/>
</dbReference>
<organism evidence="12 13">
    <name type="scientific">Streptococcus porcinus</name>
    <dbReference type="NCBI Taxonomy" id="1340"/>
    <lineage>
        <taxon>Bacteria</taxon>
        <taxon>Bacillati</taxon>
        <taxon>Bacillota</taxon>
        <taxon>Bacilli</taxon>
        <taxon>Lactobacillales</taxon>
        <taxon>Streptococcaceae</taxon>
        <taxon>Streptococcus</taxon>
    </lineage>
</organism>
<dbReference type="Gene3D" id="3.30.230.10">
    <property type="match status" value="1"/>
</dbReference>
<dbReference type="AlphaFoldDB" id="A0A4V0H775"/>
<dbReference type="UniPathway" id="UPA00057">
    <property type="reaction ID" value="UER00098"/>
</dbReference>
<name>A0A4V0H775_STRPO</name>
<keyword evidence="1" id="KW-0963">Cytoplasm</keyword>
<dbReference type="PANTHER" id="PTHR43290">
    <property type="entry name" value="MEVALONATE KINASE"/>
    <property type="match status" value="1"/>
</dbReference>
<evidence type="ECO:0000256" key="7">
    <source>
        <dbReference type="ARBA" id="ARBA00022842"/>
    </source>
</evidence>
<dbReference type="Proteomes" id="UP000306241">
    <property type="component" value="Chromosome"/>
</dbReference>
<sequence length="292" mass="31670">MTKKIGIGKAHSKIILMGEHSVVYGFPAIALPLKDIEVTCLIKEANEKLKFDFYDTLSTAIYSALDFLQIKEKPISYEIISQVPQKRGMGSSAAVSIAAIRAVFDYFDQPINDDLLEILVNKAEIIAHTNPSGLDAKTCLSDHAITFIRNVGFESLAINLEAYLVIADTGIHGHTREAVNKVAKFEESNLPHLACLGKLTEEVHRAIISKDVEVMGHAMTQAHQELKAIGVSIEQSDLLVQEALAHQALGAKMSGGGLGGCIIALAATKKDAEIICEKLLEKGAVNTWIQKL</sequence>
<dbReference type="Gene3D" id="3.30.70.890">
    <property type="entry name" value="GHMP kinase, C-terminal domain"/>
    <property type="match status" value="1"/>
</dbReference>
<proteinExistence type="predicted"/>
<keyword evidence="8" id="KW-0443">Lipid metabolism</keyword>
<dbReference type="PANTHER" id="PTHR43290:SF2">
    <property type="entry name" value="MEVALONATE KINASE"/>
    <property type="match status" value="1"/>
</dbReference>
<feature type="domain" description="GHMP kinase C-terminal" evidence="11">
    <location>
        <begin position="205"/>
        <end position="283"/>
    </location>
</feature>
<accession>A0A4V0H775</accession>
<keyword evidence="3" id="KW-0808">Transferase</keyword>
<dbReference type="InterPro" id="IPR006204">
    <property type="entry name" value="GHMP_kinase_N_dom"/>
</dbReference>
<evidence type="ECO:0000313" key="13">
    <source>
        <dbReference type="Proteomes" id="UP000306241"/>
    </source>
</evidence>
<dbReference type="GO" id="GO:0005829">
    <property type="term" value="C:cytosol"/>
    <property type="evidence" value="ECO:0007669"/>
    <property type="project" value="TreeGrafter"/>
</dbReference>
<dbReference type="NCBIfam" id="TIGR00549">
    <property type="entry name" value="mevalon_kin"/>
    <property type="match status" value="1"/>
</dbReference>
<evidence type="ECO:0000256" key="2">
    <source>
        <dbReference type="ARBA" id="ARBA00022516"/>
    </source>
</evidence>
<dbReference type="Pfam" id="PF08544">
    <property type="entry name" value="GHMP_kinases_C"/>
    <property type="match status" value="1"/>
</dbReference>
<dbReference type="Pfam" id="PF00288">
    <property type="entry name" value="GHMP_kinases_N"/>
    <property type="match status" value="1"/>
</dbReference>
<dbReference type="InterPro" id="IPR036554">
    <property type="entry name" value="GHMP_kinase_C_sf"/>
</dbReference>
<dbReference type="OrthoDB" id="9764892at2"/>
<gene>
    <name evidence="12" type="primary">mvaK</name>
    <name evidence="12" type="ORF">NCTC10924_01061</name>
</gene>
<evidence type="ECO:0000256" key="4">
    <source>
        <dbReference type="ARBA" id="ARBA00022741"/>
    </source>
</evidence>
<dbReference type="InterPro" id="IPR020568">
    <property type="entry name" value="Ribosomal_Su5_D2-typ_SF"/>
</dbReference>
<dbReference type="RefSeq" id="WP_003085740.1">
    <property type="nucleotide sequence ID" value="NZ_CP070236.1"/>
</dbReference>
<evidence type="ECO:0000256" key="6">
    <source>
        <dbReference type="ARBA" id="ARBA00022840"/>
    </source>
</evidence>
<dbReference type="PRINTS" id="PR00959">
    <property type="entry name" value="MEVGALKINASE"/>
</dbReference>
<feature type="domain" description="GHMP kinase N-terminal" evidence="10">
    <location>
        <begin position="62"/>
        <end position="137"/>
    </location>
</feature>
<dbReference type="InterPro" id="IPR006205">
    <property type="entry name" value="Mev_gal_kin"/>
</dbReference>
<evidence type="ECO:0000259" key="11">
    <source>
        <dbReference type="Pfam" id="PF08544"/>
    </source>
</evidence>
<evidence type="ECO:0000256" key="1">
    <source>
        <dbReference type="ARBA" id="ARBA00022490"/>
    </source>
</evidence>
<keyword evidence="5 12" id="KW-0418">Kinase</keyword>
<dbReference type="GO" id="GO:0004496">
    <property type="term" value="F:mevalonate kinase activity"/>
    <property type="evidence" value="ECO:0007669"/>
    <property type="project" value="InterPro"/>
</dbReference>
<evidence type="ECO:0000256" key="9">
    <source>
        <dbReference type="ARBA" id="ARBA00029438"/>
    </source>
</evidence>
<dbReference type="SUPFAM" id="SSF55060">
    <property type="entry name" value="GHMP Kinase, C-terminal domain"/>
    <property type="match status" value="1"/>
</dbReference>
<dbReference type="InterPro" id="IPR014721">
    <property type="entry name" value="Ribsml_uS5_D2-typ_fold_subgr"/>
</dbReference>
<evidence type="ECO:0000256" key="3">
    <source>
        <dbReference type="ARBA" id="ARBA00022679"/>
    </source>
</evidence>
<evidence type="ECO:0000313" key="12">
    <source>
        <dbReference type="EMBL" id="VTT44265.1"/>
    </source>
</evidence>
<evidence type="ECO:0000256" key="8">
    <source>
        <dbReference type="ARBA" id="ARBA00023098"/>
    </source>
</evidence>
<dbReference type="EMBL" id="LR594052">
    <property type="protein sequence ID" value="VTT44265.1"/>
    <property type="molecule type" value="Genomic_DNA"/>
</dbReference>
<evidence type="ECO:0000256" key="5">
    <source>
        <dbReference type="ARBA" id="ARBA00022777"/>
    </source>
</evidence>
<comment type="pathway">
    <text evidence="9">Isoprenoid biosynthesis; isopentenyl diphosphate biosynthesis via mevalonate pathway; isopentenyl diphosphate from (R)-mevalonate: step 1/3.</text>
</comment>
<reference evidence="12 13" key="1">
    <citation type="submission" date="2019-05" db="EMBL/GenBank/DDBJ databases">
        <authorList>
            <consortium name="Pathogen Informatics"/>
        </authorList>
    </citation>
    <scope>NUCLEOTIDE SEQUENCE [LARGE SCALE GENOMIC DNA]</scope>
    <source>
        <strain evidence="12 13">NCTC10924</strain>
    </source>
</reference>
<keyword evidence="4" id="KW-0547">Nucleotide-binding</keyword>
<keyword evidence="6" id="KW-0067">ATP-binding</keyword>
<keyword evidence="7" id="KW-0460">Magnesium</keyword>
<protein>
    <submittedName>
        <fullName evidence="12">Mevalonate kinase</fullName>
    </submittedName>
</protein>
<dbReference type="GO" id="GO:0019287">
    <property type="term" value="P:isopentenyl diphosphate biosynthetic process, mevalonate pathway"/>
    <property type="evidence" value="ECO:0007669"/>
    <property type="project" value="UniProtKB-UniPathway"/>
</dbReference>
<evidence type="ECO:0000259" key="10">
    <source>
        <dbReference type="Pfam" id="PF00288"/>
    </source>
</evidence>
<dbReference type="InterPro" id="IPR013750">
    <property type="entry name" value="GHMP_kinase_C_dom"/>
</dbReference>
<dbReference type="SUPFAM" id="SSF54211">
    <property type="entry name" value="Ribosomal protein S5 domain 2-like"/>
    <property type="match status" value="1"/>
</dbReference>
<keyword evidence="2" id="KW-0444">Lipid biosynthesis</keyword>